<dbReference type="OMA" id="THCTQLP"/>
<dbReference type="KEGG" id="hro:HELRODRAFT_185319"/>
<dbReference type="GO" id="GO:0047372">
    <property type="term" value="F:monoacylglycerol lipase activity"/>
    <property type="evidence" value="ECO:0000318"/>
    <property type="project" value="GO_Central"/>
</dbReference>
<dbReference type="InParanoid" id="T1FMN6"/>
<evidence type="ECO:0000256" key="1">
    <source>
        <dbReference type="SAM" id="Phobius"/>
    </source>
</evidence>
<dbReference type="PANTHER" id="PTHR12277">
    <property type="entry name" value="ALPHA/BETA HYDROLASE DOMAIN-CONTAINING PROTEIN"/>
    <property type="match status" value="1"/>
</dbReference>
<dbReference type="Pfam" id="PF00561">
    <property type="entry name" value="Abhydrolase_1"/>
    <property type="match status" value="1"/>
</dbReference>
<dbReference type="CTD" id="20210085"/>
<evidence type="ECO:0000259" key="3">
    <source>
        <dbReference type="Pfam" id="PF22990"/>
    </source>
</evidence>
<dbReference type="SUPFAM" id="SSF53474">
    <property type="entry name" value="alpha/beta-Hydrolases"/>
    <property type="match status" value="1"/>
</dbReference>
<dbReference type="EnsemblMetazoa" id="HelroT185319">
    <property type="protein sequence ID" value="HelroP185319"/>
    <property type="gene ID" value="HelroG185319"/>
</dbReference>
<dbReference type="PANTHER" id="PTHR12277:SF72">
    <property type="entry name" value="BAT5L PROTEIN"/>
    <property type="match status" value="1"/>
</dbReference>
<dbReference type="GO" id="GO:0006660">
    <property type="term" value="P:phosphatidylserine catabolic process"/>
    <property type="evidence" value="ECO:0000318"/>
    <property type="project" value="GO_Central"/>
</dbReference>
<dbReference type="FunCoup" id="T1FMN6">
    <property type="interactions" value="690"/>
</dbReference>
<dbReference type="OrthoDB" id="6412627at2759"/>
<dbReference type="Proteomes" id="UP000015101">
    <property type="component" value="Unassembled WGS sequence"/>
</dbReference>
<dbReference type="eggNOG" id="KOG1553">
    <property type="taxonomic scope" value="Eukaryota"/>
</dbReference>
<protein>
    <submittedName>
        <fullName evidence="4 5">Uncharacterized protein</fullName>
    </submittedName>
</protein>
<evidence type="ECO:0000313" key="4">
    <source>
        <dbReference type="EMBL" id="ESO10188.1"/>
    </source>
</evidence>
<dbReference type="GeneID" id="20210085"/>
<feature type="transmembrane region" description="Helical" evidence="1">
    <location>
        <begin position="42"/>
        <end position="63"/>
    </location>
</feature>
<dbReference type="InterPro" id="IPR054518">
    <property type="entry name" value="ABHD16_N"/>
</dbReference>
<keyword evidence="6" id="KW-1185">Reference proteome</keyword>
<keyword evidence="1" id="KW-0812">Transmembrane</keyword>
<dbReference type="STRING" id="6412.T1FMN6"/>
<evidence type="ECO:0000313" key="5">
    <source>
        <dbReference type="EnsemblMetazoa" id="HelroP185319"/>
    </source>
</evidence>
<dbReference type="HOGENOM" id="CLU_040705_2_0_1"/>
<reference evidence="4 6" key="2">
    <citation type="journal article" date="2013" name="Nature">
        <title>Insights into bilaterian evolution from three spiralian genomes.</title>
        <authorList>
            <person name="Simakov O."/>
            <person name="Marletaz F."/>
            <person name="Cho S.J."/>
            <person name="Edsinger-Gonzales E."/>
            <person name="Havlak P."/>
            <person name="Hellsten U."/>
            <person name="Kuo D.H."/>
            <person name="Larsson T."/>
            <person name="Lv J."/>
            <person name="Arendt D."/>
            <person name="Savage R."/>
            <person name="Osoegawa K."/>
            <person name="de Jong P."/>
            <person name="Grimwood J."/>
            <person name="Chapman J.A."/>
            <person name="Shapiro H."/>
            <person name="Aerts A."/>
            <person name="Otillar R.P."/>
            <person name="Terry A.Y."/>
            <person name="Boore J.L."/>
            <person name="Grigoriev I.V."/>
            <person name="Lindberg D.R."/>
            <person name="Seaver E.C."/>
            <person name="Weisblat D.A."/>
            <person name="Putnam N.H."/>
            <person name="Rokhsar D.S."/>
        </authorList>
    </citation>
    <scope>NUCLEOTIDE SEQUENCE</scope>
</reference>
<evidence type="ECO:0000313" key="6">
    <source>
        <dbReference type="Proteomes" id="UP000015101"/>
    </source>
</evidence>
<proteinExistence type="predicted"/>
<organism evidence="5 6">
    <name type="scientific">Helobdella robusta</name>
    <name type="common">Californian leech</name>
    <dbReference type="NCBI Taxonomy" id="6412"/>
    <lineage>
        <taxon>Eukaryota</taxon>
        <taxon>Metazoa</taxon>
        <taxon>Spiralia</taxon>
        <taxon>Lophotrochozoa</taxon>
        <taxon>Annelida</taxon>
        <taxon>Clitellata</taxon>
        <taxon>Hirudinea</taxon>
        <taxon>Rhynchobdellida</taxon>
        <taxon>Glossiphoniidae</taxon>
        <taxon>Helobdella</taxon>
    </lineage>
</organism>
<feature type="transmembrane region" description="Helical" evidence="1">
    <location>
        <begin position="75"/>
        <end position="96"/>
    </location>
</feature>
<dbReference type="Pfam" id="PF22990">
    <property type="entry name" value="ABHD16_N"/>
    <property type="match status" value="1"/>
</dbReference>
<dbReference type="AlphaFoldDB" id="T1FMN6"/>
<gene>
    <name evidence="5" type="primary">20210085</name>
    <name evidence="4" type="ORF">HELRODRAFT_185319</name>
</gene>
<dbReference type="EMBL" id="AMQM01002891">
    <property type="status" value="NOT_ANNOTATED_CDS"/>
    <property type="molecule type" value="Genomic_DNA"/>
</dbReference>
<dbReference type="GO" id="GO:0052651">
    <property type="term" value="P:monoacylglycerol catabolic process"/>
    <property type="evidence" value="ECO:0000318"/>
    <property type="project" value="GO_Central"/>
</dbReference>
<sequence length="526" mass="59694">MSWLWRLVSGPQLYRVYNAGEVRGSEYEGNVAERFANSVIKWMGFCGNVCYWSSPVVFIVLYRKGFFMFENLPTTFSYVSSITVLLVLAHIIRAFGRAINDEYCTFLNEFFTFKTSPSTENKEKLRKYDCSFSEWPVEYVASKYRKDNINSSLIQTTKTSFILNALSYVCVRTFGIRLLYPGCCSILQTLMGPALTDGREKLVKKYLGRRTKIRSSDANDVDCMFVDRRITHSDKGSTLSSRVPSLKAIKLQVIVSEGNAGFYEIGCMSTPLDAGYSVLGWNHPGFSGSTGLPLPDQEQNAIDAVMQYSINVLGFQPPDIILFAWSIGGYTASWAAMNYPDVKCVILDATFDHILPLARARMPPSWSVLINLVIPNHLNLNNAELLCNYPGKLAIIRRTKDEMISISDSNMLASNRGNVLLQRILSYRYPNLIDTHTEDSLERWFSADKNEQNVIWKSLDISEEICLEAFKQDEPIAFPSPIGEELTSVEKEKLVIFLVRKYISDFDSTHCTPLPSSYFREPKYLL</sequence>
<dbReference type="GO" id="GO:0004620">
    <property type="term" value="F:phospholipase activity"/>
    <property type="evidence" value="ECO:0000318"/>
    <property type="project" value="GO_Central"/>
</dbReference>
<reference evidence="5" key="3">
    <citation type="submission" date="2015-06" db="UniProtKB">
        <authorList>
            <consortium name="EnsemblMetazoa"/>
        </authorList>
    </citation>
    <scope>IDENTIFICATION</scope>
</reference>
<keyword evidence="1" id="KW-0472">Membrane</keyword>
<accession>T1FMN6</accession>
<dbReference type="RefSeq" id="XP_009012002.1">
    <property type="nucleotide sequence ID" value="XM_009013754.1"/>
</dbReference>
<evidence type="ECO:0000259" key="2">
    <source>
        <dbReference type="Pfam" id="PF00561"/>
    </source>
</evidence>
<reference evidence="6" key="1">
    <citation type="submission" date="2012-12" db="EMBL/GenBank/DDBJ databases">
        <authorList>
            <person name="Hellsten U."/>
            <person name="Grimwood J."/>
            <person name="Chapman J.A."/>
            <person name="Shapiro H."/>
            <person name="Aerts A."/>
            <person name="Otillar R.P."/>
            <person name="Terry A.Y."/>
            <person name="Boore J.L."/>
            <person name="Simakov O."/>
            <person name="Marletaz F."/>
            <person name="Cho S.-J."/>
            <person name="Edsinger-Gonzales E."/>
            <person name="Havlak P."/>
            <person name="Kuo D.-H."/>
            <person name="Larsson T."/>
            <person name="Lv J."/>
            <person name="Arendt D."/>
            <person name="Savage R."/>
            <person name="Osoegawa K."/>
            <person name="de Jong P."/>
            <person name="Lindberg D.R."/>
            <person name="Seaver E.C."/>
            <person name="Weisblat D.A."/>
            <person name="Putnam N.H."/>
            <person name="Grigoriev I.V."/>
            <person name="Rokhsar D.S."/>
        </authorList>
    </citation>
    <scope>NUCLEOTIDE SEQUENCE</scope>
</reference>
<keyword evidence="1" id="KW-1133">Transmembrane helix</keyword>
<feature type="domain" description="AB hydrolase-1" evidence="2">
    <location>
        <begin position="268"/>
        <end position="379"/>
    </location>
</feature>
<dbReference type="Gene3D" id="3.40.50.1820">
    <property type="entry name" value="alpha/beta hydrolase"/>
    <property type="match status" value="1"/>
</dbReference>
<dbReference type="InterPro" id="IPR000073">
    <property type="entry name" value="AB_hydrolase_1"/>
</dbReference>
<dbReference type="InterPro" id="IPR029058">
    <property type="entry name" value="AB_hydrolase_fold"/>
</dbReference>
<feature type="domain" description="Phosphatidylserine Lipase ABHD16 N-terminal" evidence="3">
    <location>
        <begin position="4"/>
        <end position="130"/>
    </location>
</feature>
<dbReference type="EMBL" id="KB095905">
    <property type="protein sequence ID" value="ESO10188.1"/>
    <property type="molecule type" value="Genomic_DNA"/>
</dbReference>
<name>T1FMN6_HELRO</name>